<protein>
    <recommendedName>
        <fullName evidence="3">Retrotransposon gag domain-containing protein</fullName>
    </recommendedName>
</protein>
<feature type="region of interest" description="Disordered" evidence="1">
    <location>
        <begin position="131"/>
        <end position="154"/>
    </location>
</feature>
<dbReference type="EMBL" id="ML143585">
    <property type="protein sequence ID" value="TBU21681.1"/>
    <property type="molecule type" value="Genomic_DNA"/>
</dbReference>
<dbReference type="AlphaFoldDB" id="A0A4Q9M7P7"/>
<dbReference type="Proteomes" id="UP000292957">
    <property type="component" value="Unassembled WGS sequence"/>
</dbReference>
<sequence length="273" mass="31373">MYLKGGAHDYVEDYVETASNSGTLGSWTDFVNQLKAGYCQLASEKTAQTSLEEWCSKTHSAVIQFAENFRCYASKSGYADVELIRRIDNQVGKNSQILTVMTAMRQVNPMLILTKWEHYLDWVPKLEMETRGNQAKSSSQQHTTSRPPWNPNVMDVDAMRKPEKLSKEQLEWLNKKLCFHCGKHNFFTTGQKCRNPQYTGYYKLTDMKKQPAAPTKVCTMDTANEDKWEYIRRALEEFETIKGKGRGKAPETETAAHIVEVKESEEDFLEQVL</sequence>
<organism evidence="2">
    <name type="scientific">Dichomitus squalens</name>
    <dbReference type="NCBI Taxonomy" id="114155"/>
    <lineage>
        <taxon>Eukaryota</taxon>
        <taxon>Fungi</taxon>
        <taxon>Dikarya</taxon>
        <taxon>Basidiomycota</taxon>
        <taxon>Agaricomycotina</taxon>
        <taxon>Agaricomycetes</taxon>
        <taxon>Polyporales</taxon>
        <taxon>Polyporaceae</taxon>
        <taxon>Dichomitus</taxon>
    </lineage>
</organism>
<gene>
    <name evidence="2" type="ORF">BD311DRAFT_677810</name>
</gene>
<name>A0A4Q9M7P7_9APHY</name>
<accession>A0A4Q9M7P7</accession>
<proteinExistence type="predicted"/>
<reference evidence="2" key="1">
    <citation type="submission" date="2019-01" db="EMBL/GenBank/DDBJ databases">
        <title>Draft genome sequences of three monokaryotic isolates of the white-rot basidiomycete fungus Dichomitus squalens.</title>
        <authorList>
            <consortium name="DOE Joint Genome Institute"/>
            <person name="Lopez S.C."/>
            <person name="Andreopoulos B."/>
            <person name="Pangilinan J."/>
            <person name="Lipzen A."/>
            <person name="Riley R."/>
            <person name="Ahrendt S."/>
            <person name="Ng V."/>
            <person name="Barry K."/>
            <person name="Daum C."/>
            <person name="Grigoriev I.V."/>
            <person name="Hilden K.S."/>
            <person name="Makela M.R."/>
            <person name="de Vries R.P."/>
        </authorList>
    </citation>
    <scope>NUCLEOTIDE SEQUENCE [LARGE SCALE GENOMIC DNA]</scope>
    <source>
        <strain evidence="2">OM18370.1</strain>
    </source>
</reference>
<feature type="compositionally biased region" description="Polar residues" evidence="1">
    <location>
        <begin position="131"/>
        <end position="147"/>
    </location>
</feature>
<evidence type="ECO:0000313" key="2">
    <source>
        <dbReference type="EMBL" id="TBU21681.1"/>
    </source>
</evidence>
<evidence type="ECO:0008006" key="3">
    <source>
        <dbReference type="Google" id="ProtNLM"/>
    </source>
</evidence>
<evidence type="ECO:0000256" key="1">
    <source>
        <dbReference type="SAM" id="MobiDB-lite"/>
    </source>
</evidence>
<dbReference type="OrthoDB" id="3260518at2759"/>